<feature type="transmembrane region" description="Helical" evidence="6">
    <location>
        <begin position="403"/>
        <end position="423"/>
    </location>
</feature>
<organism evidence="7 8">
    <name type="scientific">Dovyalis caffra</name>
    <dbReference type="NCBI Taxonomy" id="77055"/>
    <lineage>
        <taxon>Eukaryota</taxon>
        <taxon>Viridiplantae</taxon>
        <taxon>Streptophyta</taxon>
        <taxon>Embryophyta</taxon>
        <taxon>Tracheophyta</taxon>
        <taxon>Spermatophyta</taxon>
        <taxon>Magnoliopsida</taxon>
        <taxon>eudicotyledons</taxon>
        <taxon>Gunneridae</taxon>
        <taxon>Pentapetalae</taxon>
        <taxon>rosids</taxon>
        <taxon>fabids</taxon>
        <taxon>Malpighiales</taxon>
        <taxon>Salicaceae</taxon>
        <taxon>Flacourtieae</taxon>
        <taxon>Dovyalis</taxon>
    </lineage>
</organism>
<dbReference type="AlphaFoldDB" id="A0AAV1RD42"/>
<evidence type="ECO:0000256" key="6">
    <source>
        <dbReference type="SAM" id="Phobius"/>
    </source>
</evidence>
<feature type="transmembrane region" description="Helical" evidence="6">
    <location>
        <begin position="199"/>
        <end position="218"/>
    </location>
</feature>
<gene>
    <name evidence="7" type="ORF">DCAF_LOCUS9641</name>
</gene>
<evidence type="ECO:0000313" key="8">
    <source>
        <dbReference type="Proteomes" id="UP001314170"/>
    </source>
</evidence>
<keyword evidence="8" id="KW-1185">Reference proteome</keyword>
<comment type="subcellular location">
    <subcellularLocation>
        <location evidence="1">Membrane</location>
        <topology evidence="1">Multi-pass membrane protein</topology>
    </subcellularLocation>
</comment>
<dbReference type="InterPro" id="IPR036259">
    <property type="entry name" value="MFS_trans_sf"/>
</dbReference>
<dbReference type="InterPro" id="IPR010291">
    <property type="entry name" value="Ion_channel_UNC-93"/>
</dbReference>
<keyword evidence="4 6" id="KW-1133">Transmembrane helix</keyword>
<feature type="transmembrane region" description="Helical" evidence="6">
    <location>
        <begin position="91"/>
        <end position="108"/>
    </location>
</feature>
<feature type="transmembrane region" description="Helical" evidence="6">
    <location>
        <begin position="62"/>
        <end position="79"/>
    </location>
</feature>
<name>A0AAV1RD42_9ROSI</name>
<keyword evidence="3 6" id="KW-0812">Transmembrane</keyword>
<feature type="transmembrane region" description="Helical" evidence="6">
    <location>
        <begin position="35"/>
        <end position="55"/>
    </location>
</feature>
<dbReference type="PANTHER" id="PTHR19444:SF13">
    <property type="entry name" value="PROTEIN UNC-93 HOMOLOG A"/>
    <property type="match status" value="1"/>
</dbReference>
<evidence type="ECO:0000256" key="4">
    <source>
        <dbReference type="ARBA" id="ARBA00022989"/>
    </source>
</evidence>
<protein>
    <recommendedName>
        <fullName evidence="9">UNC93-like protein 3</fullName>
    </recommendedName>
</protein>
<evidence type="ECO:0000256" key="1">
    <source>
        <dbReference type="ARBA" id="ARBA00004141"/>
    </source>
</evidence>
<dbReference type="PANTHER" id="PTHR19444">
    <property type="entry name" value="UNC-93 RELATED"/>
    <property type="match status" value="1"/>
</dbReference>
<dbReference type="InterPro" id="IPR051951">
    <property type="entry name" value="UNC-93_regulatory"/>
</dbReference>
<comment type="similarity">
    <text evidence="2">Belongs to the unc-93 family.</text>
</comment>
<feature type="transmembrane region" description="Helical" evidence="6">
    <location>
        <begin position="169"/>
        <end position="187"/>
    </location>
</feature>
<dbReference type="GO" id="GO:0016020">
    <property type="term" value="C:membrane"/>
    <property type="evidence" value="ECO:0007669"/>
    <property type="project" value="UniProtKB-SubCell"/>
</dbReference>
<evidence type="ECO:0008006" key="9">
    <source>
        <dbReference type="Google" id="ProtNLM"/>
    </source>
</evidence>
<keyword evidence="5 6" id="KW-0472">Membrane</keyword>
<evidence type="ECO:0000256" key="2">
    <source>
        <dbReference type="ARBA" id="ARBA00009172"/>
    </source>
</evidence>
<evidence type="ECO:0000256" key="5">
    <source>
        <dbReference type="ARBA" id="ARBA00023136"/>
    </source>
</evidence>
<dbReference type="EMBL" id="CAWUPB010000936">
    <property type="protein sequence ID" value="CAK7333835.1"/>
    <property type="molecule type" value="Genomic_DNA"/>
</dbReference>
<reference evidence="7 8" key="1">
    <citation type="submission" date="2024-01" db="EMBL/GenBank/DDBJ databases">
        <authorList>
            <person name="Waweru B."/>
        </authorList>
    </citation>
    <scope>NUCLEOTIDE SEQUENCE [LARGE SCALE GENOMIC DNA]</scope>
</reference>
<evidence type="ECO:0000256" key="3">
    <source>
        <dbReference type="ARBA" id="ARBA00022692"/>
    </source>
</evidence>
<evidence type="ECO:0000313" key="7">
    <source>
        <dbReference type="EMBL" id="CAK7333835.1"/>
    </source>
</evidence>
<feature type="transmembrane region" description="Helical" evidence="6">
    <location>
        <begin position="472"/>
        <end position="490"/>
    </location>
</feature>
<accession>A0AAV1RD42</accession>
<feature type="transmembrane region" description="Helical" evidence="6">
    <location>
        <begin position="288"/>
        <end position="310"/>
    </location>
</feature>
<comment type="caution">
    <text evidence="7">The sequence shown here is derived from an EMBL/GenBank/DDBJ whole genome shotgun (WGS) entry which is preliminary data.</text>
</comment>
<dbReference type="Pfam" id="PF05978">
    <property type="entry name" value="UNC-93"/>
    <property type="match status" value="1"/>
</dbReference>
<sequence>MDSNRDEEEPFVVAASVHNSEIQTTLNTKDDLGTISLGILYVSFTFFSLVASLVVRFLGSKNAVLLGTSGYWLFIAANLKPNWYTMVPASLYLGFAASIIWVGQGTYLTSTALSHARDCHSHEGTVIGNFNGEFWGLFASHQFVGNLLSLAILRTGTVCAILLEGSTSSITLLFLVFLCSMTLVSLLKSVITPLLDIRMLLTIPLIAYSGLQQAFVWAEFTKEIATPALGVSGVGGSMAVYGAFDAICSLAAGRLTSGIFSITWIVSAGLFLQAVVFLWILLKYSVTSGLLGILYPLLMAAMLGIGDGVFNTQLNALLGILFKHDTEGAFAQLKPVHLAAGDAGHYACSTVCSSWRIFGIDSPDRESFLLSKLMILSKLSYGEVVEMMSFPFTYLRRRLSWPLIFYSATWTSLLTLTVAVASFSPEVAFVATISSFSLGCEQEGTVRVPLDVPGEIMCLPAHLFKRSTVTDSIVSLLFAALVVVVSAWVVRAMGLWEDDEATLL</sequence>
<dbReference type="Proteomes" id="UP001314170">
    <property type="component" value="Unassembled WGS sequence"/>
</dbReference>
<feature type="transmembrane region" description="Helical" evidence="6">
    <location>
        <begin position="224"/>
        <end position="247"/>
    </location>
</feature>
<proteinExistence type="inferred from homology"/>
<dbReference type="SUPFAM" id="SSF103473">
    <property type="entry name" value="MFS general substrate transporter"/>
    <property type="match status" value="1"/>
</dbReference>
<feature type="transmembrane region" description="Helical" evidence="6">
    <location>
        <begin position="259"/>
        <end position="282"/>
    </location>
</feature>